<evidence type="ECO:0000313" key="3">
    <source>
        <dbReference type="EMBL" id="KAH9837577.1"/>
    </source>
</evidence>
<gene>
    <name evidence="3" type="ORF">C8Q71DRAFT_897843</name>
</gene>
<feature type="region of interest" description="Disordered" evidence="2">
    <location>
        <begin position="924"/>
        <end position="985"/>
    </location>
</feature>
<feature type="region of interest" description="Disordered" evidence="2">
    <location>
        <begin position="1"/>
        <end position="117"/>
    </location>
</feature>
<feature type="compositionally biased region" description="Polar residues" evidence="2">
    <location>
        <begin position="672"/>
        <end position="690"/>
    </location>
</feature>
<feature type="compositionally biased region" description="Basic and acidic residues" evidence="2">
    <location>
        <begin position="456"/>
        <end position="466"/>
    </location>
</feature>
<feature type="compositionally biased region" description="Acidic residues" evidence="2">
    <location>
        <begin position="973"/>
        <end position="985"/>
    </location>
</feature>
<evidence type="ECO:0000256" key="2">
    <source>
        <dbReference type="SAM" id="MobiDB-lite"/>
    </source>
</evidence>
<feature type="region of interest" description="Disordered" evidence="2">
    <location>
        <begin position="335"/>
        <end position="602"/>
    </location>
</feature>
<feature type="non-terminal residue" evidence="3">
    <location>
        <position position="1"/>
    </location>
</feature>
<name>A0ABQ8KIY4_9APHY</name>
<evidence type="ECO:0000313" key="4">
    <source>
        <dbReference type="Proteomes" id="UP000814176"/>
    </source>
</evidence>
<comment type="caution">
    <text evidence="3">The sequence shown here is derived from an EMBL/GenBank/DDBJ whole genome shotgun (WGS) entry which is preliminary data.</text>
</comment>
<accession>A0ABQ8KIY4</accession>
<proteinExistence type="predicted"/>
<feature type="region of interest" description="Disordered" evidence="2">
    <location>
        <begin position="618"/>
        <end position="730"/>
    </location>
</feature>
<evidence type="ECO:0008006" key="5">
    <source>
        <dbReference type="Google" id="ProtNLM"/>
    </source>
</evidence>
<feature type="compositionally biased region" description="Low complexity" evidence="2">
    <location>
        <begin position="173"/>
        <end position="182"/>
    </location>
</feature>
<feature type="compositionally biased region" description="Basic and acidic residues" evidence="2">
    <location>
        <begin position="956"/>
        <end position="965"/>
    </location>
</feature>
<feature type="compositionally biased region" description="Low complexity" evidence="2">
    <location>
        <begin position="37"/>
        <end position="60"/>
    </location>
</feature>
<dbReference type="EMBL" id="JADCUA010000008">
    <property type="protein sequence ID" value="KAH9837577.1"/>
    <property type="molecule type" value="Genomic_DNA"/>
</dbReference>
<reference evidence="3 4" key="1">
    <citation type="journal article" date="2021" name="Environ. Microbiol.">
        <title>Gene family expansions and transcriptome signatures uncover fungal adaptations to wood decay.</title>
        <authorList>
            <person name="Hage H."/>
            <person name="Miyauchi S."/>
            <person name="Viragh M."/>
            <person name="Drula E."/>
            <person name="Min B."/>
            <person name="Chaduli D."/>
            <person name="Navarro D."/>
            <person name="Favel A."/>
            <person name="Norest M."/>
            <person name="Lesage-Meessen L."/>
            <person name="Balint B."/>
            <person name="Merenyi Z."/>
            <person name="de Eugenio L."/>
            <person name="Morin E."/>
            <person name="Martinez A.T."/>
            <person name="Baldrian P."/>
            <person name="Stursova M."/>
            <person name="Martinez M.J."/>
            <person name="Novotny C."/>
            <person name="Magnuson J.K."/>
            <person name="Spatafora J.W."/>
            <person name="Maurice S."/>
            <person name="Pangilinan J."/>
            <person name="Andreopoulos W."/>
            <person name="LaButti K."/>
            <person name="Hundley H."/>
            <person name="Na H."/>
            <person name="Kuo A."/>
            <person name="Barry K."/>
            <person name="Lipzen A."/>
            <person name="Henrissat B."/>
            <person name="Riley R."/>
            <person name="Ahrendt S."/>
            <person name="Nagy L.G."/>
            <person name="Grigoriev I.V."/>
            <person name="Martin F."/>
            <person name="Rosso M.N."/>
        </authorList>
    </citation>
    <scope>NUCLEOTIDE SEQUENCE [LARGE SCALE GENOMIC DNA]</scope>
    <source>
        <strain evidence="3 4">CIRM-BRFM 1785</strain>
    </source>
</reference>
<dbReference type="RefSeq" id="XP_047779615.1">
    <property type="nucleotide sequence ID" value="XM_047928764.1"/>
</dbReference>
<feature type="compositionally biased region" description="Polar residues" evidence="2">
    <location>
        <begin position="12"/>
        <end position="26"/>
    </location>
</feature>
<organism evidence="3 4">
    <name type="scientific">Rhodofomes roseus</name>
    <dbReference type="NCBI Taxonomy" id="34475"/>
    <lineage>
        <taxon>Eukaryota</taxon>
        <taxon>Fungi</taxon>
        <taxon>Dikarya</taxon>
        <taxon>Basidiomycota</taxon>
        <taxon>Agaricomycotina</taxon>
        <taxon>Agaricomycetes</taxon>
        <taxon>Polyporales</taxon>
        <taxon>Rhodofomes</taxon>
    </lineage>
</organism>
<feature type="region of interest" description="Disordered" evidence="2">
    <location>
        <begin position="148"/>
        <end position="265"/>
    </location>
</feature>
<feature type="compositionally biased region" description="Polar residues" evidence="2">
    <location>
        <begin position="899"/>
        <end position="909"/>
    </location>
</feature>
<feature type="compositionally biased region" description="Polar residues" evidence="2">
    <location>
        <begin position="936"/>
        <end position="952"/>
    </location>
</feature>
<sequence>PSQSGIPVFTPRKSQSAVPSTISTPQLGLVPPTRHLSVSGSPQHPSPSSSSSSTTGGITPFRSFRNLFSTASGSSKNPNPTPPVSSPKPSFPATALGSLRRSIGGDRSVSAPSFRPNQELLYDDTPVLQIDLPRPDFESFVLGAVSSQDGYSSAAGPSQPALFPSPTASHLKTPSAGFSFTPSPSPSPAVNPTDLSTIIEAENSGLSKHLPPLDSSQEGDTSPSSDDDAADPEQDTLDPKLLHALSRNKLAPTPPSKDSSVLDLSTSKVTSEVLQAMGGAGPDRTQGWLNGVVVEDNDPEPERDLLTESGNTGDGDASFNLSELDPDLAALLSPNRLVGSSAEPTRHSAADGLPAPSSPRRPAAATSPSESPRRPAFSRTPPGSSPPRQSEPLRMPKSRAAPNLPSAMASHSRPNRSVSDRPVIQRLHSDSPPLGVPNTARGLSHSPERPSTATEGRQREPLDHYASRRPHTGTGESPISVPRRSAISRLLSPARLGPYVTSPSSFSHPSSRTSPRLPQDAPPSPASSRPSSAAGLASTRLKPAARSSLDVRPSLDEGSHTSATPYRHRKRSLSVVEAGQSALAGREYPRPQSSRTATEWLGPQTAKAFAAAGLLDQSYARERDSASVGRRTPSRFGTTRSSIDDSRSRYVPSRMAFSEAGSAGSWPRGETPSVSRRGSIVRTPTLTATVSELGGPETPRTTFSAASTAPTSVSASSSAHVHSELQSLQERHQVETGALLSALADSQRTAKVLREENTQLRDRLADVEFKLAEAMEEIQGMQYAPPHSAPVGSRASHSRYESAAAGRLSRVGSRSPHKQSSLRDFESPEASHPSPVSEANRTALPANRPELQPYLDTRKRMSTSSSLFPGPPSNMSMLMHEDSFSAAGSARGDRDHSLDLSSRPQSPASPTLVVAKLSCGPIKGREEKMRPEPGNISPTTADFSMVTSSPGSLNLRPEHELHLDDMPSFELNPELEDGAYDADLL</sequence>
<feature type="compositionally biased region" description="Low complexity" evidence="2">
    <location>
        <begin position="354"/>
        <end position="370"/>
    </location>
</feature>
<keyword evidence="4" id="KW-1185">Reference proteome</keyword>
<feature type="compositionally biased region" description="Acidic residues" evidence="2">
    <location>
        <begin position="225"/>
        <end position="236"/>
    </location>
</feature>
<protein>
    <recommendedName>
        <fullName evidence="5">Proteophosphoglycan ppg4</fullName>
    </recommendedName>
</protein>
<feature type="region of interest" description="Disordered" evidence="2">
    <location>
        <begin position="781"/>
        <end position="911"/>
    </location>
</feature>
<dbReference type="GeneID" id="72009496"/>
<feature type="compositionally biased region" description="Pro residues" evidence="2">
    <location>
        <begin position="79"/>
        <end position="90"/>
    </location>
</feature>
<feature type="compositionally biased region" description="Low complexity" evidence="2">
    <location>
        <begin position="698"/>
        <end position="720"/>
    </location>
</feature>
<feature type="compositionally biased region" description="Polar residues" evidence="2">
    <location>
        <begin position="256"/>
        <end position="265"/>
    </location>
</feature>
<dbReference type="Proteomes" id="UP000814176">
    <property type="component" value="Unassembled WGS sequence"/>
</dbReference>
<feature type="compositionally biased region" description="Low complexity" evidence="2">
    <location>
        <begin position="501"/>
        <end position="516"/>
    </location>
</feature>
<feature type="region of interest" description="Disordered" evidence="2">
    <location>
        <begin position="293"/>
        <end position="322"/>
    </location>
</feature>
<keyword evidence="1" id="KW-0175">Coiled coil</keyword>
<feature type="coiled-coil region" evidence="1">
    <location>
        <begin position="743"/>
        <end position="777"/>
    </location>
</feature>
<evidence type="ECO:0000256" key="1">
    <source>
        <dbReference type="SAM" id="Coils"/>
    </source>
</evidence>